<dbReference type="Pfam" id="PF02518">
    <property type="entry name" value="HATPase_c"/>
    <property type="match status" value="1"/>
</dbReference>
<evidence type="ECO:0000256" key="4">
    <source>
        <dbReference type="ARBA" id="ARBA00022692"/>
    </source>
</evidence>
<keyword evidence="13" id="KW-1185">Reference proteome</keyword>
<evidence type="ECO:0000313" key="12">
    <source>
        <dbReference type="EMBL" id="EFQ24381.1"/>
    </source>
</evidence>
<evidence type="ECO:0000256" key="5">
    <source>
        <dbReference type="ARBA" id="ARBA00022777"/>
    </source>
</evidence>
<keyword evidence="7" id="KW-0902">Two-component regulatory system</keyword>
<dbReference type="Gene3D" id="3.30.565.10">
    <property type="entry name" value="Histidine kinase-like ATPase, C-terminal domain"/>
    <property type="match status" value="1"/>
</dbReference>
<evidence type="ECO:0000313" key="13">
    <source>
        <dbReference type="Proteomes" id="UP000005096"/>
    </source>
</evidence>
<dbReference type="InterPro" id="IPR003594">
    <property type="entry name" value="HATPase_dom"/>
</dbReference>
<evidence type="ECO:0000256" key="1">
    <source>
        <dbReference type="ARBA" id="ARBA00004651"/>
    </source>
</evidence>
<dbReference type="OrthoDB" id="9781904at2"/>
<evidence type="ECO:0000259" key="10">
    <source>
        <dbReference type="Pfam" id="PF02518"/>
    </source>
</evidence>
<dbReference type="CDD" id="cd16917">
    <property type="entry name" value="HATPase_UhpB-NarQ-NarX-like"/>
    <property type="match status" value="1"/>
</dbReference>
<keyword evidence="3 12" id="KW-0808">Transferase</keyword>
<evidence type="ECO:0000256" key="2">
    <source>
        <dbReference type="ARBA" id="ARBA00022475"/>
    </source>
</evidence>
<dbReference type="InterPro" id="IPR011712">
    <property type="entry name" value="Sig_transdc_His_kin_sub3_dim/P"/>
</dbReference>
<evidence type="ECO:0000256" key="3">
    <source>
        <dbReference type="ARBA" id="ARBA00022679"/>
    </source>
</evidence>
<reference evidence="12 13" key="1">
    <citation type="journal article" date="2010" name="Stand. Genomic Sci.">
        <title>Non-contiguous finished genome sequence of Aminomonas paucivorans type strain (GLU-3).</title>
        <authorList>
            <person name="Pitluck S."/>
            <person name="Yasawong M."/>
            <person name="Held B."/>
            <person name="Lapidus A."/>
            <person name="Nolan M."/>
            <person name="Copeland A."/>
            <person name="Lucas S."/>
            <person name="Del Rio T.G."/>
            <person name="Tice H."/>
            <person name="Cheng J.F."/>
            <person name="Chertkov O."/>
            <person name="Goodwin L."/>
            <person name="Tapia R."/>
            <person name="Han C."/>
            <person name="Liolios K."/>
            <person name="Ivanova N."/>
            <person name="Mavromatis K."/>
            <person name="Ovchinnikova G."/>
            <person name="Pati A."/>
            <person name="Chen A."/>
            <person name="Palaniappan K."/>
            <person name="Land M."/>
            <person name="Hauser L."/>
            <person name="Chang Y.J."/>
            <person name="Jeffries C.D."/>
            <person name="Pukall R."/>
            <person name="Spring S."/>
            <person name="Rohde M."/>
            <person name="Sikorski J."/>
            <person name="Goker M."/>
            <person name="Woyke T."/>
            <person name="Bristow J."/>
            <person name="Eisen J.A."/>
            <person name="Markowitz V."/>
            <person name="Hugenholtz P."/>
            <person name="Kyrpides N.C."/>
            <person name="Klenk H.P."/>
        </authorList>
    </citation>
    <scope>NUCLEOTIDE SEQUENCE [LARGE SCALE GENOMIC DNA]</scope>
    <source>
        <strain evidence="12 13">DSM 12260</strain>
    </source>
</reference>
<organism evidence="12 13">
    <name type="scientific">Aminomonas paucivorans DSM 12260</name>
    <dbReference type="NCBI Taxonomy" id="584708"/>
    <lineage>
        <taxon>Bacteria</taxon>
        <taxon>Thermotogati</taxon>
        <taxon>Synergistota</taxon>
        <taxon>Synergistia</taxon>
        <taxon>Synergistales</taxon>
        <taxon>Synergistaceae</taxon>
        <taxon>Aminomonas</taxon>
    </lineage>
</organism>
<dbReference type="GO" id="GO:0000155">
    <property type="term" value="F:phosphorelay sensor kinase activity"/>
    <property type="evidence" value="ECO:0007669"/>
    <property type="project" value="InterPro"/>
</dbReference>
<sequence length="453" mass="50376">MRRHLLLFLTLSVLLPSVAVVAGSGLGLVQAQKALESVTRSYVRNLAESMANRLDGAWNLQAQAYGTHHGLMGLRFLSRDLLVPGLVAVMDTQGRFLLGTPGAEPLTLLWRRGMPLGEAVEARGNRGERYTVAAYPAAGNQLFVVAAVSWDELLGPVLRVATLWPFFVGFVGVWSLLAVGAFARWVVWPLRHLGAEVAALRWGEDAPAPEPFPAVLELQRLRRTISHLALTAIDRASLTKRYVGDLIRVQEEEKSHLSREIHDGPLQDVTALIQRVRLARMEAKDPAALEEQLRLAEGIAQECVKELRGLCDELNPPWLELGFEQALTELVARLQQQWPVDLRLECLVHPELDREETLALFRVVQEGVHNAVRHGKARRVEVSLSEAEGEWTLSLRDDGTGFVFPEDLRALRLQGHRGLANMQERMALIGGSLEVRTAPGRGTEILCRLRKRV</sequence>
<accession>E3CX34</accession>
<evidence type="ECO:0000256" key="8">
    <source>
        <dbReference type="ARBA" id="ARBA00023136"/>
    </source>
</evidence>
<dbReference type="EC" id="2.7.13.3" evidence="12"/>
<evidence type="ECO:0000259" key="11">
    <source>
        <dbReference type="Pfam" id="PF07730"/>
    </source>
</evidence>
<dbReference type="RefSeq" id="WP_006301619.1">
    <property type="nucleotide sequence ID" value="NZ_CM001022.1"/>
</dbReference>
<dbReference type="PANTHER" id="PTHR24421:SF37">
    <property type="entry name" value="SENSOR HISTIDINE KINASE NARS"/>
    <property type="match status" value="1"/>
</dbReference>
<evidence type="ECO:0000256" key="9">
    <source>
        <dbReference type="SAM" id="Phobius"/>
    </source>
</evidence>
<dbReference type="Pfam" id="PF07730">
    <property type="entry name" value="HisKA_3"/>
    <property type="match status" value="1"/>
</dbReference>
<dbReference type="AlphaFoldDB" id="E3CX34"/>
<dbReference type="GO" id="GO:0005886">
    <property type="term" value="C:plasma membrane"/>
    <property type="evidence" value="ECO:0007669"/>
    <property type="project" value="UniProtKB-SubCell"/>
</dbReference>
<feature type="domain" description="Signal transduction histidine kinase subgroup 3 dimerisation and phosphoacceptor" evidence="11">
    <location>
        <begin position="253"/>
        <end position="317"/>
    </location>
</feature>
<feature type="transmembrane region" description="Helical" evidence="9">
    <location>
        <begin position="163"/>
        <end position="183"/>
    </location>
</feature>
<keyword evidence="2" id="KW-1003">Cell membrane</keyword>
<keyword evidence="5 12" id="KW-0418">Kinase</keyword>
<keyword evidence="6 9" id="KW-1133">Transmembrane helix</keyword>
<evidence type="ECO:0000256" key="7">
    <source>
        <dbReference type="ARBA" id="ARBA00023012"/>
    </source>
</evidence>
<name>E3CX34_9BACT</name>
<dbReference type="InterPro" id="IPR050482">
    <property type="entry name" value="Sensor_HK_TwoCompSys"/>
</dbReference>
<protein>
    <submittedName>
        <fullName evidence="12">Integral membrane sensor signal transduction histidine kinase</fullName>
        <ecNumber evidence="12">2.7.13.3</ecNumber>
    </submittedName>
</protein>
<dbReference type="EMBL" id="CM001022">
    <property type="protein sequence ID" value="EFQ24381.1"/>
    <property type="molecule type" value="Genomic_DNA"/>
</dbReference>
<dbReference type="PANTHER" id="PTHR24421">
    <property type="entry name" value="NITRATE/NITRITE SENSOR PROTEIN NARX-RELATED"/>
    <property type="match status" value="1"/>
</dbReference>
<dbReference type="Proteomes" id="UP000005096">
    <property type="component" value="Chromosome"/>
</dbReference>
<dbReference type="HOGENOM" id="CLU_602588_0_0_0"/>
<dbReference type="SUPFAM" id="SSF55874">
    <property type="entry name" value="ATPase domain of HSP90 chaperone/DNA topoisomerase II/histidine kinase"/>
    <property type="match status" value="1"/>
</dbReference>
<gene>
    <name evidence="12" type="ORF">Apau_1967</name>
</gene>
<keyword evidence="8 9" id="KW-0472">Membrane</keyword>
<feature type="domain" description="Histidine kinase/HSP90-like ATPase" evidence="10">
    <location>
        <begin position="358"/>
        <end position="451"/>
    </location>
</feature>
<dbReference type="STRING" id="584708.Apau_1967"/>
<keyword evidence="4 9" id="KW-0812">Transmembrane</keyword>
<dbReference type="PaxDb" id="584708-Apau_1967"/>
<dbReference type="GO" id="GO:0046983">
    <property type="term" value="F:protein dimerization activity"/>
    <property type="evidence" value="ECO:0007669"/>
    <property type="project" value="InterPro"/>
</dbReference>
<comment type="subcellular location">
    <subcellularLocation>
        <location evidence="1">Cell membrane</location>
        <topology evidence="1">Multi-pass membrane protein</topology>
    </subcellularLocation>
</comment>
<proteinExistence type="predicted"/>
<dbReference type="eggNOG" id="COG4585">
    <property type="taxonomic scope" value="Bacteria"/>
</dbReference>
<dbReference type="InterPro" id="IPR036890">
    <property type="entry name" value="HATPase_C_sf"/>
</dbReference>
<dbReference type="Gene3D" id="1.20.5.1930">
    <property type="match status" value="1"/>
</dbReference>
<evidence type="ECO:0000256" key="6">
    <source>
        <dbReference type="ARBA" id="ARBA00022989"/>
    </source>
</evidence>